<feature type="compositionally biased region" description="Basic and acidic residues" evidence="4">
    <location>
        <begin position="525"/>
        <end position="534"/>
    </location>
</feature>
<dbReference type="Proteomes" id="UP001491310">
    <property type="component" value="Unassembled WGS sequence"/>
</dbReference>
<name>A0ABR2YEN8_9CHLO</name>
<evidence type="ECO:0000256" key="3">
    <source>
        <dbReference type="SAM" id="Coils"/>
    </source>
</evidence>
<keyword evidence="6" id="KW-1185">Reference proteome</keyword>
<protein>
    <submittedName>
        <fullName evidence="5">Uncharacterized protein</fullName>
    </submittedName>
</protein>
<reference evidence="5 6" key="1">
    <citation type="journal article" date="2024" name="Nat. Commun.">
        <title>Phylogenomics reveals the evolutionary origins of lichenization in chlorophyte algae.</title>
        <authorList>
            <person name="Puginier C."/>
            <person name="Libourel C."/>
            <person name="Otte J."/>
            <person name="Skaloud P."/>
            <person name="Haon M."/>
            <person name="Grisel S."/>
            <person name="Petersen M."/>
            <person name="Berrin J.G."/>
            <person name="Delaux P.M."/>
            <person name="Dal Grande F."/>
            <person name="Keller J."/>
        </authorList>
    </citation>
    <scope>NUCLEOTIDE SEQUENCE [LARGE SCALE GENOMIC DNA]</scope>
    <source>
        <strain evidence="5 6">SAG 216-7</strain>
    </source>
</reference>
<evidence type="ECO:0000313" key="6">
    <source>
        <dbReference type="Proteomes" id="UP001491310"/>
    </source>
</evidence>
<comment type="caution">
    <text evidence="5">The sequence shown here is derived from an EMBL/GenBank/DDBJ whole genome shotgun (WGS) entry which is preliminary data.</text>
</comment>
<gene>
    <name evidence="5" type="ORF">WJX75_001486</name>
</gene>
<dbReference type="PANTHER" id="PTHR10858:SF23">
    <property type="entry name" value="DEOXYRIBONUCLEASE II"/>
    <property type="match status" value="1"/>
</dbReference>
<accession>A0ABR2YEN8</accession>
<dbReference type="InterPro" id="IPR004947">
    <property type="entry name" value="DNase_II"/>
</dbReference>
<evidence type="ECO:0000256" key="4">
    <source>
        <dbReference type="SAM" id="MobiDB-lite"/>
    </source>
</evidence>
<keyword evidence="2" id="KW-0378">Hydrolase</keyword>
<feature type="coiled-coil region" evidence="3">
    <location>
        <begin position="470"/>
        <end position="497"/>
    </location>
</feature>
<sequence length="534" mass="57414">MRLSATKSNLADGPACLNTEGSPVDWWIAIQLPGGNDLAYLDSEAAAEFGEEARFRHMPSRASALNRTLQQLYAAEERAYLGGASSGAAADARLGNPGHIMYSDEPPMVEGLSDDDSFESAFTQGKGVMARGGLSDAQRAAFPDLIGTEPDQNAAKTGSGVRATEFETLKGERFVVFANDGQRPGVRVMRNIVQSYFGTGMLYANPPPDRGYDEMAPCEESDAAFPSLKAREYHLRDAGISWSAAEERSTWAISLGGQSRCLEADAAAKPAASEQPDQAPMDTAGELKGTKAKENGTIRAQPIQAQPMWSQTMTRPVASVSRRHLLTSQPLPGHGAGGVMVWLGDIAALSKAWWKSFVAISGLEGSQDTGDDTSFLPAVPLYTPSDASFPSAAAEILQRHTEAVKEAADADASWRDLAWKEMSWQETGSKAPVLPQEQEEEAFLALPELGEPDQAQPLIAAHCQGSECDTARLTERVTALEEKLQRLEQFVIEAEDDLADDMDYDVADDLADVHADVDADEDNDDNLRGDDEGG</sequence>
<keyword evidence="3" id="KW-0175">Coiled coil</keyword>
<dbReference type="PANTHER" id="PTHR10858">
    <property type="entry name" value="DEOXYRIBONUCLEASE II"/>
    <property type="match status" value="1"/>
</dbReference>
<dbReference type="Pfam" id="PF03265">
    <property type="entry name" value="DNase_II"/>
    <property type="match status" value="1"/>
</dbReference>
<evidence type="ECO:0000256" key="2">
    <source>
        <dbReference type="ARBA" id="ARBA00022801"/>
    </source>
</evidence>
<evidence type="ECO:0000256" key="1">
    <source>
        <dbReference type="ARBA" id="ARBA00007527"/>
    </source>
</evidence>
<dbReference type="EMBL" id="JALJOT010000013">
    <property type="protein sequence ID" value="KAK9903966.1"/>
    <property type="molecule type" value="Genomic_DNA"/>
</dbReference>
<feature type="region of interest" description="Disordered" evidence="4">
    <location>
        <begin position="512"/>
        <end position="534"/>
    </location>
</feature>
<evidence type="ECO:0000313" key="5">
    <source>
        <dbReference type="EMBL" id="KAK9903966.1"/>
    </source>
</evidence>
<organism evidence="5 6">
    <name type="scientific">Coccomyxa subellipsoidea</name>
    <dbReference type="NCBI Taxonomy" id="248742"/>
    <lineage>
        <taxon>Eukaryota</taxon>
        <taxon>Viridiplantae</taxon>
        <taxon>Chlorophyta</taxon>
        <taxon>core chlorophytes</taxon>
        <taxon>Trebouxiophyceae</taxon>
        <taxon>Trebouxiophyceae incertae sedis</taxon>
        <taxon>Coccomyxaceae</taxon>
        <taxon>Coccomyxa</taxon>
    </lineage>
</organism>
<comment type="similarity">
    <text evidence="1">Belongs to the DNase II family.</text>
</comment>
<feature type="region of interest" description="Disordered" evidence="4">
    <location>
        <begin position="265"/>
        <end position="284"/>
    </location>
</feature>
<proteinExistence type="inferred from homology"/>